<dbReference type="NCBIfam" id="TIGR03064">
    <property type="entry name" value="sortase_srtB"/>
    <property type="match status" value="1"/>
</dbReference>
<evidence type="ECO:0000256" key="1">
    <source>
        <dbReference type="SAM" id="Phobius"/>
    </source>
</evidence>
<evidence type="ECO:0000313" key="2">
    <source>
        <dbReference type="EMBL" id="OLU46765.1"/>
    </source>
</evidence>
<sequence length="246" mass="27608">MSNAARIARLGDRFVTFVAMLLVLCMMLYGGYSLYDNWLINQAGYGSEMMKFKPSEGHVYSLAELMKINPDVIGWITVDDTHIDQPVTQGKDDMEYVNKDALGEFALSGSVFLSCLNNRDFSDAYNLTYGHHMENGGMYGDVTKFLDKKYFESHKTGTLYNDKYTWDISLFAVLKTDAGDPVVYNASSYIGSASGVISYLEQKALYYRSVPSDSQVIALSTCYDTETNGRVIVFGKLENKREVKDS</sequence>
<keyword evidence="1" id="KW-0812">Transmembrane</keyword>
<dbReference type="Proteomes" id="UP000186758">
    <property type="component" value="Unassembled WGS sequence"/>
</dbReference>
<name>A0A1Q9YMU2_9FIRM</name>
<gene>
    <name evidence="2" type="ORF">BO223_01710</name>
</gene>
<accession>A0A1Q9YMU2</accession>
<dbReference type="SUPFAM" id="SSF63817">
    <property type="entry name" value="Sortase"/>
    <property type="match status" value="1"/>
</dbReference>
<comment type="caution">
    <text evidence="2">The sequence shown here is derived from an EMBL/GenBank/DDBJ whole genome shotgun (WGS) entry which is preliminary data.</text>
</comment>
<dbReference type="AlphaFoldDB" id="A0A1Q9YMU2"/>
<dbReference type="EMBL" id="MPJZ01000021">
    <property type="protein sequence ID" value="OLU46765.1"/>
    <property type="molecule type" value="Genomic_DNA"/>
</dbReference>
<protein>
    <submittedName>
        <fullName evidence="2">SrtB family sortase</fullName>
    </submittedName>
</protein>
<keyword evidence="1" id="KW-1133">Transmembrane helix</keyword>
<dbReference type="CDD" id="cd05826">
    <property type="entry name" value="Sortase_B"/>
    <property type="match status" value="1"/>
</dbReference>
<feature type="transmembrane region" description="Helical" evidence="1">
    <location>
        <begin position="14"/>
        <end position="35"/>
    </location>
</feature>
<reference evidence="2 3" key="1">
    <citation type="submission" date="2016-11" db="EMBL/GenBank/DDBJ databases">
        <title>Description of two novel members of the family Erysipelotrichaceae: Ileibacterium lipovorans gen. nov., sp. nov. and Dubosiella newyorkensis, gen. nov., sp. nov.</title>
        <authorList>
            <person name="Cox L.M."/>
            <person name="Sohn J."/>
            <person name="Tyrrell K.L."/>
            <person name="Citron D.M."/>
            <person name="Lawson P.A."/>
            <person name="Patel N.B."/>
            <person name="Iizumi T."/>
            <person name="Perez-Perez G.I."/>
            <person name="Goldstein E.J."/>
            <person name="Blaser M.J."/>
        </authorList>
    </citation>
    <scope>NUCLEOTIDE SEQUENCE [LARGE SCALE GENOMIC DNA]</scope>
    <source>
        <strain evidence="2 3">NYU-BL-K8</strain>
    </source>
</reference>
<keyword evidence="1" id="KW-0472">Membrane</keyword>
<dbReference type="InterPro" id="IPR023365">
    <property type="entry name" value="Sortase_dom-sf"/>
</dbReference>
<dbReference type="InterPro" id="IPR009835">
    <property type="entry name" value="SrtB"/>
</dbReference>
<organism evidence="2 3">
    <name type="scientific">Faecalibaculum rodentium</name>
    <dbReference type="NCBI Taxonomy" id="1702221"/>
    <lineage>
        <taxon>Bacteria</taxon>
        <taxon>Bacillati</taxon>
        <taxon>Bacillota</taxon>
        <taxon>Erysipelotrichia</taxon>
        <taxon>Erysipelotrichales</taxon>
        <taxon>Erysipelotrichaceae</taxon>
        <taxon>Faecalibaculum</taxon>
    </lineage>
</organism>
<dbReference type="RefSeq" id="WP_075884698.1">
    <property type="nucleotide sequence ID" value="NZ_CANPCH010000054.1"/>
</dbReference>
<evidence type="ECO:0000313" key="3">
    <source>
        <dbReference type="Proteomes" id="UP000186758"/>
    </source>
</evidence>
<dbReference type="Gene3D" id="2.40.260.10">
    <property type="entry name" value="Sortase"/>
    <property type="match status" value="1"/>
</dbReference>
<proteinExistence type="predicted"/>